<dbReference type="Proteomes" id="UP001139646">
    <property type="component" value="Unassembled WGS sequence"/>
</dbReference>
<comment type="caution">
    <text evidence="1">The sequence shown here is derived from an EMBL/GenBank/DDBJ whole genome shotgun (WGS) entry which is preliminary data.</text>
</comment>
<dbReference type="EMBL" id="JAKKSL010000004">
    <property type="protein sequence ID" value="MCI2285115.1"/>
    <property type="molecule type" value="Genomic_DNA"/>
</dbReference>
<reference evidence="1" key="1">
    <citation type="submission" date="2022-01" db="EMBL/GenBank/DDBJ databases">
        <title>Colwellia maritima, isolated from seawater.</title>
        <authorList>
            <person name="Kristyanto S."/>
            <person name="Jung J."/>
            <person name="Jeon C.O."/>
        </authorList>
    </citation>
    <scope>NUCLEOTIDE SEQUENCE</scope>
    <source>
        <strain evidence="1">MSW7</strain>
    </source>
</reference>
<gene>
    <name evidence="1" type="ORF">L3081_19150</name>
</gene>
<keyword evidence="2" id="KW-1185">Reference proteome</keyword>
<protein>
    <submittedName>
        <fullName evidence="1">Uncharacterized protein</fullName>
    </submittedName>
</protein>
<sequence>MGRVASMGLAPALFGPLMNITGSSLAVWWKGKPTDNKLKNDEVKTTSGEKTL</sequence>
<evidence type="ECO:0000313" key="1">
    <source>
        <dbReference type="EMBL" id="MCI2285115.1"/>
    </source>
</evidence>
<organism evidence="1 2">
    <name type="scientific">Colwellia maritima</name>
    <dbReference type="NCBI Taxonomy" id="2912588"/>
    <lineage>
        <taxon>Bacteria</taxon>
        <taxon>Pseudomonadati</taxon>
        <taxon>Pseudomonadota</taxon>
        <taxon>Gammaproteobacteria</taxon>
        <taxon>Alteromonadales</taxon>
        <taxon>Colwelliaceae</taxon>
        <taxon>Colwellia</taxon>
    </lineage>
</organism>
<accession>A0ABS9X4D0</accession>
<dbReference type="RefSeq" id="WP_242287805.1">
    <property type="nucleotide sequence ID" value="NZ_JAKKSL010000004.1"/>
</dbReference>
<proteinExistence type="predicted"/>
<name>A0ABS9X4D0_9GAMM</name>
<evidence type="ECO:0000313" key="2">
    <source>
        <dbReference type="Proteomes" id="UP001139646"/>
    </source>
</evidence>